<evidence type="ECO:0000256" key="2">
    <source>
        <dbReference type="ARBA" id="ARBA00022475"/>
    </source>
</evidence>
<comment type="caution">
    <text evidence="9">The sequence shown here is derived from an EMBL/GenBank/DDBJ whole genome shotgun (WGS) entry which is preliminary data.</text>
</comment>
<dbReference type="Pfam" id="PF12704">
    <property type="entry name" value="MacB_PCD"/>
    <property type="match status" value="1"/>
</dbReference>
<reference evidence="9 10" key="1">
    <citation type="submission" date="2019-10" db="EMBL/GenBank/DDBJ databases">
        <title>Genome sequence of Phaeocystidibacter marisrubri JCM30614 (type strain).</title>
        <authorList>
            <person name="Bowman J.P."/>
        </authorList>
    </citation>
    <scope>NUCLEOTIDE SEQUENCE [LARGE SCALE GENOMIC DNA]</scope>
    <source>
        <strain evidence="9 10">JCM 30614</strain>
    </source>
</reference>
<name>A0A6L3ZG59_9FLAO</name>
<dbReference type="PANTHER" id="PTHR30572:SF18">
    <property type="entry name" value="ABC-TYPE MACROLIDE FAMILY EXPORT SYSTEM PERMEASE COMPONENT 2"/>
    <property type="match status" value="1"/>
</dbReference>
<sequence>MWVHYLKMAWRNLTRDRAYTVLNIFVLVIGMASFLLIGLYIKDELSYDVHHEKSNRIYRMWTELSAEGPGERSASMCFPAAKTLEQDYPELVEHGVRFFNMQSPFITLGNDSVRYNEAHVYFTDPEVFDVFTFEFLKGNPTALYDTNGVVLTERLALKYFGTTDVVGREIMAESNIQLEVRGVIANVPSSTHIPIDALISMRVLNRMFNVDLTNRNWVWNPCWTYILLREGVQPEDLESLLPEFVDAHYPDIMRTRMTANLMPLEDIHLNSHLQYEIVANGNVDNVRLFSLIGVFILILACINYTNLATSRATRSGREVGVSKILGASRKELVFRFLGESVLTSVISIFASLVLVELMLPLFNLLTGKMLMSTALFQWENTLTIFILAVVVGIAAGLYPAWMLSQLPPSVIFRKRSKAGLGVAVRKGLVMIQFCVALGLIIGTVVVNRQFDYLQSQDMGFDEEHLLVVPVKWDAAMTYRAMRKELIASDAIVNMSRMNDVMGLKHNMHEYHHARLEANDYMYFASLVVDEHFVETIGLQIVAGRNLTEPGDDTTGVVVNETLVRQMGWGSPEEALGREFSTPGFNERIVGVMKDFHFVSLSEQIQPFALDVKTGPSEVFFTRYFCIRVVPGMEEEAHLDLLMAWDKYHPGQPLDAYYLSEALQSAYRSQNTLRDLMAIFSIVAVSIALLGLFALSAFTAEQKTKELSIRKIIGASNRELFKVVTLDFVRMAFIGVLITAPLTYLILQNWLSKFAYHVELDWFSFLVVSIVAGGIALIAVVFQAWKASRLNPITALRYE</sequence>
<evidence type="ECO:0000256" key="3">
    <source>
        <dbReference type="ARBA" id="ARBA00022692"/>
    </source>
</evidence>
<feature type="transmembrane region" description="Helical" evidence="6">
    <location>
        <begin position="21"/>
        <end position="41"/>
    </location>
</feature>
<evidence type="ECO:0000259" key="7">
    <source>
        <dbReference type="Pfam" id="PF02687"/>
    </source>
</evidence>
<evidence type="ECO:0000256" key="1">
    <source>
        <dbReference type="ARBA" id="ARBA00004651"/>
    </source>
</evidence>
<evidence type="ECO:0000259" key="8">
    <source>
        <dbReference type="Pfam" id="PF12704"/>
    </source>
</evidence>
<feature type="transmembrane region" description="Helical" evidence="6">
    <location>
        <begin position="719"/>
        <end position="741"/>
    </location>
</feature>
<feature type="domain" description="ABC3 transporter permease C-terminal" evidence="7">
    <location>
        <begin position="678"/>
        <end position="791"/>
    </location>
</feature>
<protein>
    <submittedName>
        <fullName evidence="9">FtsX-like permease family protein</fullName>
    </submittedName>
</protein>
<feature type="transmembrane region" description="Helical" evidence="6">
    <location>
        <begin position="675"/>
        <end position="698"/>
    </location>
</feature>
<gene>
    <name evidence="9" type="ORF">F8C82_00450</name>
</gene>
<dbReference type="InterPro" id="IPR050250">
    <property type="entry name" value="Macrolide_Exporter_MacB"/>
</dbReference>
<keyword evidence="4 6" id="KW-1133">Transmembrane helix</keyword>
<dbReference type="PANTHER" id="PTHR30572">
    <property type="entry name" value="MEMBRANE COMPONENT OF TRANSPORTER-RELATED"/>
    <property type="match status" value="1"/>
</dbReference>
<feature type="transmembrane region" description="Helical" evidence="6">
    <location>
        <begin position="382"/>
        <end position="406"/>
    </location>
</feature>
<feature type="transmembrane region" description="Helical" evidence="6">
    <location>
        <begin position="288"/>
        <end position="307"/>
    </location>
</feature>
<organism evidence="9 10">
    <name type="scientific">Phaeocystidibacter marisrubri</name>
    <dbReference type="NCBI Taxonomy" id="1577780"/>
    <lineage>
        <taxon>Bacteria</taxon>
        <taxon>Pseudomonadati</taxon>
        <taxon>Bacteroidota</taxon>
        <taxon>Flavobacteriia</taxon>
        <taxon>Flavobacteriales</taxon>
        <taxon>Phaeocystidibacteraceae</taxon>
        <taxon>Phaeocystidibacter</taxon>
    </lineage>
</organism>
<feature type="domain" description="MacB-like periplasmic core" evidence="8">
    <location>
        <begin position="20"/>
        <end position="239"/>
    </location>
</feature>
<dbReference type="EMBL" id="WBVQ01000001">
    <property type="protein sequence ID" value="KAB2816901.1"/>
    <property type="molecule type" value="Genomic_DNA"/>
</dbReference>
<comment type="subcellular location">
    <subcellularLocation>
        <location evidence="1">Cell membrane</location>
        <topology evidence="1">Multi-pass membrane protein</topology>
    </subcellularLocation>
</comment>
<evidence type="ECO:0000256" key="5">
    <source>
        <dbReference type="ARBA" id="ARBA00023136"/>
    </source>
</evidence>
<feature type="transmembrane region" description="Helical" evidence="6">
    <location>
        <begin position="332"/>
        <end position="362"/>
    </location>
</feature>
<keyword evidence="3 6" id="KW-0812">Transmembrane</keyword>
<dbReference type="InterPro" id="IPR025857">
    <property type="entry name" value="MacB_PCD"/>
</dbReference>
<dbReference type="GO" id="GO:0022857">
    <property type="term" value="F:transmembrane transporter activity"/>
    <property type="evidence" value="ECO:0007669"/>
    <property type="project" value="TreeGrafter"/>
</dbReference>
<keyword evidence="5 6" id="KW-0472">Membrane</keyword>
<feature type="domain" description="ABC3 transporter permease C-terminal" evidence="7">
    <location>
        <begin position="291"/>
        <end position="408"/>
    </location>
</feature>
<evidence type="ECO:0000256" key="4">
    <source>
        <dbReference type="ARBA" id="ARBA00022989"/>
    </source>
</evidence>
<evidence type="ECO:0000256" key="6">
    <source>
        <dbReference type="SAM" id="Phobius"/>
    </source>
</evidence>
<feature type="transmembrane region" description="Helical" evidence="6">
    <location>
        <begin position="427"/>
        <end position="446"/>
    </location>
</feature>
<dbReference type="OrthoDB" id="8740261at2"/>
<dbReference type="AlphaFoldDB" id="A0A6L3ZG59"/>
<keyword evidence="10" id="KW-1185">Reference proteome</keyword>
<accession>A0A6L3ZG59</accession>
<evidence type="ECO:0000313" key="10">
    <source>
        <dbReference type="Proteomes" id="UP000484164"/>
    </source>
</evidence>
<dbReference type="GO" id="GO:0005886">
    <property type="term" value="C:plasma membrane"/>
    <property type="evidence" value="ECO:0007669"/>
    <property type="project" value="UniProtKB-SubCell"/>
</dbReference>
<keyword evidence="2" id="KW-1003">Cell membrane</keyword>
<dbReference type="Pfam" id="PF02687">
    <property type="entry name" value="FtsX"/>
    <property type="match status" value="2"/>
</dbReference>
<proteinExistence type="predicted"/>
<dbReference type="Proteomes" id="UP000484164">
    <property type="component" value="Unassembled WGS sequence"/>
</dbReference>
<evidence type="ECO:0000313" key="9">
    <source>
        <dbReference type="EMBL" id="KAB2816901.1"/>
    </source>
</evidence>
<feature type="transmembrane region" description="Helical" evidence="6">
    <location>
        <begin position="761"/>
        <end position="781"/>
    </location>
</feature>
<dbReference type="InterPro" id="IPR003838">
    <property type="entry name" value="ABC3_permease_C"/>
</dbReference>